<evidence type="ECO:0000256" key="1">
    <source>
        <dbReference type="ARBA" id="ARBA00022723"/>
    </source>
</evidence>
<evidence type="ECO:0000256" key="5">
    <source>
        <dbReference type="SAM" id="MobiDB-lite"/>
    </source>
</evidence>
<evidence type="ECO:0000313" key="8">
    <source>
        <dbReference type="WBParaSite" id="Csp11.Scaffold629.g13398.t1"/>
    </source>
</evidence>
<evidence type="ECO:0000256" key="3">
    <source>
        <dbReference type="ARBA" id="ARBA00022833"/>
    </source>
</evidence>
<dbReference type="GO" id="GO:0008270">
    <property type="term" value="F:zinc ion binding"/>
    <property type="evidence" value="ECO:0007669"/>
    <property type="project" value="UniProtKB-KW"/>
</dbReference>
<sequence>MAESVPVLMQIEIEKCIVCDECFSFSKIPLLLPCHHNVCCPCAKLFFQTSPISPHYTTLIDCPFCQKKNEGTRTREAPFGFPQNLRIVNDINKNRDNEHNYETEMVKFQKTKCRDCQEELIVYKCLRCSCSANEEEVEEKDVLGRDLDKLFCAPCIMKSHQLHEHEFTTVVEDNFEQEKALRNRNYAAERYKSQIEPLYAIMQGLSDEMYKLINMIKQVQEDMAKDENNEYLMKREKTLSEELDKVQKSYDKLRAGNVEGRTVYEEGPSKENGEKDGQHGHVSGEASTSTADLDPDLQQLINLSALNKAIPFFSVNQ</sequence>
<feature type="region of interest" description="Disordered" evidence="5">
    <location>
        <begin position="257"/>
        <end position="293"/>
    </location>
</feature>
<dbReference type="AlphaFoldDB" id="A0A1I7TZN5"/>
<reference evidence="8" key="1">
    <citation type="submission" date="2016-11" db="UniProtKB">
        <authorList>
            <consortium name="WormBaseParasite"/>
        </authorList>
    </citation>
    <scope>IDENTIFICATION</scope>
</reference>
<evidence type="ECO:0000256" key="4">
    <source>
        <dbReference type="PROSITE-ProRule" id="PRU00175"/>
    </source>
</evidence>
<accession>A0A1I7TZN5</accession>
<feature type="compositionally biased region" description="Basic and acidic residues" evidence="5">
    <location>
        <begin position="262"/>
        <end position="279"/>
    </location>
</feature>
<dbReference type="STRING" id="1561998.A0A1I7TZN5"/>
<protein>
    <submittedName>
        <fullName evidence="8">RING-type domain-containing protein</fullName>
    </submittedName>
</protein>
<dbReference type="Gene3D" id="3.30.40.10">
    <property type="entry name" value="Zinc/RING finger domain, C3HC4 (zinc finger)"/>
    <property type="match status" value="1"/>
</dbReference>
<dbReference type="PROSITE" id="PS50089">
    <property type="entry name" value="ZF_RING_2"/>
    <property type="match status" value="1"/>
</dbReference>
<evidence type="ECO:0000259" key="6">
    <source>
        <dbReference type="PROSITE" id="PS50089"/>
    </source>
</evidence>
<dbReference type="WBParaSite" id="Csp11.Scaffold629.g13398.t1">
    <property type="protein sequence ID" value="Csp11.Scaffold629.g13398.t1"/>
    <property type="gene ID" value="Csp11.Scaffold629.g13398"/>
</dbReference>
<keyword evidence="7" id="KW-1185">Reference proteome</keyword>
<proteinExistence type="predicted"/>
<organism evidence="7 8">
    <name type="scientific">Caenorhabditis tropicalis</name>
    <dbReference type="NCBI Taxonomy" id="1561998"/>
    <lineage>
        <taxon>Eukaryota</taxon>
        <taxon>Metazoa</taxon>
        <taxon>Ecdysozoa</taxon>
        <taxon>Nematoda</taxon>
        <taxon>Chromadorea</taxon>
        <taxon>Rhabditida</taxon>
        <taxon>Rhabditina</taxon>
        <taxon>Rhabditomorpha</taxon>
        <taxon>Rhabditoidea</taxon>
        <taxon>Rhabditidae</taxon>
        <taxon>Peloderinae</taxon>
        <taxon>Caenorhabditis</taxon>
    </lineage>
</organism>
<dbReference type="InterPro" id="IPR013083">
    <property type="entry name" value="Znf_RING/FYVE/PHD"/>
</dbReference>
<dbReference type="InterPro" id="IPR001841">
    <property type="entry name" value="Znf_RING"/>
</dbReference>
<name>A0A1I7TZN5_9PELO</name>
<keyword evidence="3" id="KW-0862">Zinc</keyword>
<keyword evidence="2 4" id="KW-0863">Zinc-finger</keyword>
<dbReference type="PROSITE" id="PS00518">
    <property type="entry name" value="ZF_RING_1"/>
    <property type="match status" value="1"/>
</dbReference>
<keyword evidence="1" id="KW-0479">Metal-binding</keyword>
<dbReference type="InterPro" id="IPR017907">
    <property type="entry name" value="Znf_RING_CS"/>
</dbReference>
<dbReference type="Proteomes" id="UP000095282">
    <property type="component" value="Unplaced"/>
</dbReference>
<feature type="domain" description="RING-type" evidence="6">
    <location>
        <begin position="16"/>
        <end position="66"/>
    </location>
</feature>
<evidence type="ECO:0000256" key="2">
    <source>
        <dbReference type="ARBA" id="ARBA00022771"/>
    </source>
</evidence>
<dbReference type="SUPFAM" id="SSF57850">
    <property type="entry name" value="RING/U-box"/>
    <property type="match status" value="1"/>
</dbReference>
<evidence type="ECO:0000313" key="7">
    <source>
        <dbReference type="Proteomes" id="UP000095282"/>
    </source>
</evidence>